<gene>
    <name evidence="1" type="ORF">QVE165_LOCUS42709</name>
</gene>
<keyword evidence="2" id="KW-1185">Reference proteome</keyword>
<dbReference type="Proteomes" id="UP000663832">
    <property type="component" value="Unassembled WGS sequence"/>
</dbReference>
<evidence type="ECO:0000313" key="1">
    <source>
        <dbReference type="EMBL" id="CAF1488443.1"/>
    </source>
</evidence>
<dbReference type="OrthoDB" id="10029653at2759"/>
<organism evidence="1 2">
    <name type="scientific">Adineta steineri</name>
    <dbReference type="NCBI Taxonomy" id="433720"/>
    <lineage>
        <taxon>Eukaryota</taxon>
        <taxon>Metazoa</taxon>
        <taxon>Spiralia</taxon>
        <taxon>Gnathifera</taxon>
        <taxon>Rotifera</taxon>
        <taxon>Eurotatoria</taxon>
        <taxon>Bdelloidea</taxon>
        <taxon>Adinetida</taxon>
        <taxon>Adinetidae</taxon>
        <taxon>Adineta</taxon>
    </lineage>
</organism>
<protein>
    <submittedName>
        <fullName evidence="1">Uncharacterized protein</fullName>
    </submittedName>
</protein>
<comment type="caution">
    <text evidence="1">The sequence shown here is derived from an EMBL/GenBank/DDBJ whole genome shotgun (WGS) entry which is preliminary data.</text>
</comment>
<accession>A0A815S879</accession>
<sequence>MFSLNTIRDALRTLYSKLCSLNFYTATSTDDHERQTGIISTRIAIILLTGSLLSLTLYSGLVSNSEIITVTQPTVDQYKSFIKQHPDMTCTCTNIAISYSSFIEFQPRYHQFCTSDFTLDVWLTFLSALANEAGGLNDWRRISFAQFRLMVALCDLAETTTTDAIDSFLETRLVVSQLSDESLFLSQIQVIVESFQADTQTAFGREIDVIDVLKQGNLLVSSLGTSNYFTAFYDYYYRDFPVYSTSEQFLDQNDAWENCQVSSKGTNLVAATDTQNIAHWIPGWRFGCYIDEALFASTLECYYNITCLSLLRNVYSLPLEVQVLKVTNDSRFAVDTTIGTIVRQLFIEDLAATFNFTGYFMACLPSQCIYTIVERRSIITVITTVVGLLGGLTKAIDLVVPRAVRFIRRHGHKWKRIIKVKPKINTNTTVTC</sequence>
<proteinExistence type="predicted"/>
<name>A0A815S879_9BILA</name>
<dbReference type="AlphaFoldDB" id="A0A815S879"/>
<dbReference type="EMBL" id="CAJNOM010000533">
    <property type="protein sequence ID" value="CAF1488443.1"/>
    <property type="molecule type" value="Genomic_DNA"/>
</dbReference>
<reference evidence="1" key="1">
    <citation type="submission" date="2021-02" db="EMBL/GenBank/DDBJ databases">
        <authorList>
            <person name="Nowell W R."/>
        </authorList>
    </citation>
    <scope>NUCLEOTIDE SEQUENCE</scope>
</reference>
<evidence type="ECO:0000313" key="2">
    <source>
        <dbReference type="Proteomes" id="UP000663832"/>
    </source>
</evidence>